<keyword evidence="3" id="KW-1185">Reference proteome</keyword>
<feature type="region of interest" description="Disordered" evidence="1">
    <location>
        <begin position="200"/>
        <end position="223"/>
    </location>
</feature>
<dbReference type="Proteomes" id="UP001152607">
    <property type="component" value="Unassembled WGS sequence"/>
</dbReference>
<protein>
    <submittedName>
        <fullName evidence="2">Uncharacterized protein</fullName>
    </submittedName>
</protein>
<evidence type="ECO:0000313" key="2">
    <source>
        <dbReference type="EMBL" id="CAI6341907.1"/>
    </source>
</evidence>
<sequence length="366" mass="36900">MLLGPNEPLTGDCAAHLFISPPCRSIHFTKASRTWKPLFVSSTSHLSSLLLLLYFLSTLNRHTRFTTNNQTPTISIKMHSSQLLLLVAGAVASVSAQEAKATLNQFTLLPLDPDQKTATIVGSGPAATTYSFGCPAVTGSAVASSLKSGASSIGSAIESAASSAGGAAGSIASSLASAGISGASSLASAAASNIEMTPIARPTNARRDNVRLMPIPHPTPVVRRQDTELPDLNIACMPYTVIQGSETYAVKAQVTQDAFSFYAEFNATWKGDLASATPAGTVFITGISMLDVSTATTAPSSSWFTSPATVAVVSASSSAPAPSGSNGANPSGAPANSNPAAAGPLPTGAAVYFGAAAGLVGAVLAL</sequence>
<organism evidence="2 3">
    <name type="scientific">Periconia digitata</name>
    <dbReference type="NCBI Taxonomy" id="1303443"/>
    <lineage>
        <taxon>Eukaryota</taxon>
        <taxon>Fungi</taxon>
        <taxon>Dikarya</taxon>
        <taxon>Ascomycota</taxon>
        <taxon>Pezizomycotina</taxon>
        <taxon>Dothideomycetes</taxon>
        <taxon>Pleosporomycetidae</taxon>
        <taxon>Pleosporales</taxon>
        <taxon>Massarineae</taxon>
        <taxon>Periconiaceae</taxon>
        <taxon>Periconia</taxon>
    </lineage>
</organism>
<evidence type="ECO:0000313" key="3">
    <source>
        <dbReference type="Proteomes" id="UP001152607"/>
    </source>
</evidence>
<name>A0A9W4UVG3_9PLEO</name>
<gene>
    <name evidence="2" type="ORF">PDIGIT_LOCUS15107</name>
</gene>
<comment type="caution">
    <text evidence="2">The sequence shown here is derived from an EMBL/GenBank/DDBJ whole genome shotgun (WGS) entry which is preliminary data.</text>
</comment>
<proteinExistence type="predicted"/>
<dbReference type="EMBL" id="CAOQHR010000012">
    <property type="protein sequence ID" value="CAI6341907.1"/>
    <property type="molecule type" value="Genomic_DNA"/>
</dbReference>
<reference evidence="2" key="1">
    <citation type="submission" date="2023-01" db="EMBL/GenBank/DDBJ databases">
        <authorList>
            <person name="Van Ghelder C."/>
            <person name="Rancurel C."/>
        </authorList>
    </citation>
    <scope>NUCLEOTIDE SEQUENCE</scope>
    <source>
        <strain evidence="2">CNCM I-4278</strain>
    </source>
</reference>
<dbReference type="AlphaFoldDB" id="A0A9W4UVG3"/>
<feature type="region of interest" description="Disordered" evidence="1">
    <location>
        <begin position="319"/>
        <end position="339"/>
    </location>
</feature>
<evidence type="ECO:0000256" key="1">
    <source>
        <dbReference type="SAM" id="MobiDB-lite"/>
    </source>
</evidence>
<accession>A0A9W4UVG3</accession>
<dbReference type="OrthoDB" id="3800854at2759"/>